<dbReference type="InterPro" id="IPR023485">
    <property type="entry name" value="Ptyr_pPase"/>
</dbReference>
<dbReference type="Pfam" id="PF01451">
    <property type="entry name" value="LMWPc"/>
    <property type="match status" value="1"/>
</dbReference>
<dbReference type="Gene3D" id="3.40.50.2300">
    <property type="match status" value="1"/>
</dbReference>
<sequence length="156" mass="17586">MKKVLFVCLGNICRSPMAEVVFKDKVEKNGLSDKIDVSSRATGSWNEGDAPHKGTQDKLKEVGLSCEGVHAKKISSDDFHQFDYIIGMDENNIRDLEGLSPDIESLHKIHLLLSEEVGLDKKIIPDPYYTGDFDLTYELIDKGTTKWLEKIEQEIS</sequence>
<evidence type="ECO:0000259" key="6">
    <source>
        <dbReference type="SMART" id="SM00226"/>
    </source>
</evidence>
<feature type="domain" description="Phosphotyrosine protein phosphatase I" evidence="6">
    <location>
        <begin position="2"/>
        <end position="150"/>
    </location>
</feature>
<evidence type="ECO:0000256" key="1">
    <source>
        <dbReference type="ARBA" id="ARBA00011063"/>
    </source>
</evidence>
<evidence type="ECO:0000313" key="7">
    <source>
        <dbReference type="EMBL" id="UUV98613.1"/>
    </source>
</evidence>
<comment type="catalytic activity">
    <reaction evidence="5">
        <text>O-phospho-L-tyrosyl-[protein] + H2O = L-tyrosyl-[protein] + phosphate</text>
        <dbReference type="Rhea" id="RHEA:10684"/>
        <dbReference type="Rhea" id="RHEA-COMP:10136"/>
        <dbReference type="Rhea" id="RHEA-COMP:20101"/>
        <dbReference type="ChEBI" id="CHEBI:15377"/>
        <dbReference type="ChEBI" id="CHEBI:43474"/>
        <dbReference type="ChEBI" id="CHEBI:46858"/>
        <dbReference type="ChEBI" id="CHEBI:61978"/>
        <dbReference type="EC" id="3.1.3.48"/>
    </reaction>
</comment>
<evidence type="ECO:0000256" key="2">
    <source>
        <dbReference type="ARBA" id="ARBA00013064"/>
    </source>
</evidence>
<accession>A0ABY5NYG0</accession>
<dbReference type="PANTHER" id="PTHR11717:SF7">
    <property type="entry name" value="LOW MOLECULAR WEIGHT PHOSPHOTYROSINE PROTEIN PHOSPHATASE"/>
    <property type="match status" value="1"/>
</dbReference>
<dbReference type="InterPro" id="IPR036196">
    <property type="entry name" value="Ptyr_pPase_sf"/>
</dbReference>
<comment type="similarity">
    <text evidence="1">Belongs to the low molecular weight phosphotyrosine protein phosphatase family.</text>
</comment>
<keyword evidence="4" id="KW-0904">Protein phosphatase</keyword>
<evidence type="ECO:0000313" key="8">
    <source>
        <dbReference type="Proteomes" id="UP001058273"/>
    </source>
</evidence>
<dbReference type="InterPro" id="IPR017867">
    <property type="entry name" value="Tyr_phospatase_low_mol_wt"/>
</dbReference>
<evidence type="ECO:0000256" key="4">
    <source>
        <dbReference type="ARBA" id="ARBA00022912"/>
    </source>
</evidence>
<dbReference type="EMBL" id="CP102451">
    <property type="protein sequence ID" value="UUV98613.1"/>
    <property type="molecule type" value="Genomic_DNA"/>
</dbReference>
<protein>
    <recommendedName>
        <fullName evidence="2">protein-tyrosine-phosphatase</fullName>
        <ecNumber evidence="2">3.1.3.48</ecNumber>
    </recommendedName>
</protein>
<dbReference type="EC" id="3.1.3.48" evidence="2"/>
<dbReference type="GO" id="GO:0004725">
    <property type="term" value="F:protein tyrosine phosphatase activity"/>
    <property type="evidence" value="ECO:0007669"/>
    <property type="project" value="UniProtKB-EC"/>
</dbReference>
<dbReference type="InterPro" id="IPR050438">
    <property type="entry name" value="LMW_PTPase"/>
</dbReference>
<dbReference type="PRINTS" id="PR00719">
    <property type="entry name" value="LMWPTPASE"/>
</dbReference>
<dbReference type="CDD" id="cd16343">
    <property type="entry name" value="LMWPTP"/>
    <property type="match status" value="1"/>
</dbReference>
<proteinExistence type="inferred from homology"/>
<keyword evidence="8" id="KW-1185">Reference proteome</keyword>
<dbReference type="PANTHER" id="PTHR11717">
    <property type="entry name" value="LOW MOLECULAR WEIGHT PROTEIN TYROSINE PHOSPHATASE"/>
    <property type="match status" value="1"/>
</dbReference>
<name>A0ABY5NYG0_9ENTE</name>
<dbReference type="Proteomes" id="UP001058273">
    <property type="component" value="Chromosome"/>
</dbReference>
<reference evidence="7" key="2">
    <citation type="submission" date="2022-08" db="EMBL/GenBank/DDBJ databases">
        <authorList>
            <person name="Poehlein A."/>
            <person name="Guzman J."/>
            <person name="Daniel R."/>
            <person name="Vilcinskas A."/>
        </authorList>
    </citation>
    <scope>NUCLEOTIDE SEQUENCE</scope>
    <source>
        <strain evidence="7">G314FT</strain>
    </source>
</reference>
<organism evidence="7 8">
    <name type="scientific">Vagococcus luciliae</name>
    <dbReference type="NCBI Taxonomy" id="2920380"/>
    <lineage>
        <taxon>Bacteria</taxon>
        <taxon>Bacillati</taxon>
        <taxon>Bacillota</taxon>
        <taxon>Bacilli</taxon>
        <taxon>Lactobacillales</taxon>
        <taxon>Enterococcaceae</taxon>
        <taxon>Vagococcus</taxon>
    </lineage>
</organism>
<dbReference type="SUPFAM" id="SSF52788">
    <property type="entry name" value="Phosphotyrosine protein phosphatases I"/>
    <property type="match status" value="1"/>
</dbReference>
<dbReference type="SMART" id="SM00226">
    <property type="entry name" value="LMWPc"/>
    <property type="match status" value="1"/>
</dbReference>
<gene>
    <name evidence="7" type="primary">yfkJ</name>
    <name evidence="7" type="ORF">G314FT_07660</name>
</gene>
<evidence type="ECO:0000256" key="5">
    <source>
        <dbReference type="ARBA" id="ARBA00051722"/>
    </source>
</evidence>
<keyword evidence="3 7" id="KW-0378">Hydrolase</keyword>
<reference evidence="7" key="1">
    <citation type="submission" date="2022-08" db="EMBL/GenBank/DDBJ databases">
        <title>Genome sequence of Vagococcus luciliae DSM 112651.</title>
        <authorList>
            <person name="Juan G."/>
            <person name="Anja P."/>
            <person name="Rolf D."/>
            <person name="Kampfer P."/>
            <person name="Vilcinskas A."/>
        </authorList>
    </citation>
    <scope>NUCLEOTIDE SEQUENCE</scope>
    <source>
        <strain evidence="7">G314FT</strain>
    </source>
</reference>
<dbReference type="RefSeq" id="WP_257702128.1">
    <property type="nucleotide sequence ID" value="NZ_CP102451.1"/>
</dbReference>
<evidence type="ECO:0000256" key="3">
    <source>
        <dbReference type="ARBA" id="ARBA00022801"/>
    </source>
</evidence>